<feature type="domain" description="Gfo/Idh/MocA-like oxidoreductase N-terminal" evidence="2">
    <location>
        <begin position="44"/>
        <end position="172"/>
    </location>
</feature>
<dbReference type="Proteomes" id="UP000317238">
    <property type="component" value="Unassembled WGS sequence"/>
</dbReference>
<feature type="region of interest" description="Disordered" evidence="1">
    <location>
        <begin position="453"/>
        <end position="499"/>
    </location>
</feature>
<dbReference type="EC" id="1.1.1.18" evidence="4"/>
<dbReference type="RefSeq" id="WP_146440287.1">
    <property type="nucleotide sequence ID" value="NZ_SJPL01000001.1"/>
</dbReference>
<evidence type="ECO:0000259" key="3">
    <source>
        <dbReference type="Pfam" id="PF22725"/>
    </source>
</evidence>
<accession>A0A5C5YB34</accession>
<comment type="caution">
    <text evidence="4">The sequence shown here is derived from an EMBL/GenBank/DDBJ whole genome shotgun (WGS) entry which is preliminary data.</text>
</comment>
<dbReference type="InterPro" id="IPR055170">
    <property type="entry name" value="GFO_IDH_MocA-like_dom"/>
</dbReference>
<dbReference type="InterPro" id="IPR036291">
    <property type="entry name" value="NAD(P)-bd_dom_sf"/>
</dbReference>
<keyword evidence="5" id="KW-1185">Reference proteome</keyword>
<dbReference type="GO" id="GO:0000166">
    <property type="term" value="F:nucleotide binding"/>
    <property type="evidence" value="ECO:0007669"/>
    <property type="project" value="InterPro"/>
</dbReference>
<dbReference type="PROSITE" id="PS51318">
    <property type="entry name" value="TAT"/>
    <property type="match status" value="1"/>
</dbReference>
<gene>
    <name evidence="4" type="primary">iolG_19</name>
    <name evidence="4" type="ORF">Pan14r_46640</name>
</gene>
<reference evidence="4 5" key="1">
    <citation type="submission" date="2019-02" db="EMBL/GenBank/DDBJ databases">
        <title>Deep-cultivation of Planctomycetes and their phenomic and genomic characterization uncovers novel biology.</title>
        <authorList>
            <person name="Wiegand S."/>
            <person name="Jogler M."/>
            <person name="Boedeker C."/>
            <person name="Pinto D."/>
            <person name="Vollmers J."/>
            <person name="Rivas-Marin E."/>
            <person name="Kohn T."/>
            <person name="Peeters S.H."/>
            <person name="Heuer A."/>
            <person name="Rast P."/>
            <person name="Oberbeckmann S."/>
            <person name="Bunk B."/>
            <person name="Jeske O."/>
            <person name="Meyerdierks A."/>
            <person name="Storesund J.E."/>
            <person name="Kallscheuer N."/>
            <person name="Luecker S."/>
            <person name="Lage O.M."/>
            <person name="Pohl T."/>
            <person name="Merkel B.J."/>
            <person name="Hornburger P."/>
            <person name="Mueller R.-W."/>
            <person name="Bruemmer F."/>
            <person name="Labrenz M."/>
            <person name="Spormann A.M."/>
            <person name="Op Den Camp H."/>
            <person name="Overmann J."/>
            <person name="Amann R."/>
            <person name="Jetten M.S.M."/>
            <person name="Mascher T."/>
            <person name="Medema M.H."/>
            <person name="Devos D.P."/>
            <person name="Kaster A.-K."/>
            <person name="Ovreas L."/>
            <person name="Rohde M."/>
            <person name="Galperin M.Y."/>
            <person name="Jogler C."/>
        </authorList>
    </citation>
    <scope>NUCLEOTIDE SEQUENCE [LARGE SCALE GENOMIC DNA]</scope>
    <source>
        <strain evidence="4 5">Pan14r</strain>
    </source>
</reference>
<dbReference type="PANTHER" id="PTHR43818:SF5">
    <property type="entry name" value="OXIDOREDUCTASE FAMILY PROTEIN"/>
    <property type="match status" value="1"/>
</dbReference>
<proteinExistence type="predicted"/>
<dbReference type="Gene3D" id="3.40.50.720">
    <property type="entry name" value="NAD(P)-binding Rossmann-like Domain"/>
    <property type="match status" value="1"/>
</dbReference>
<dbReference type="PANTHER" id="PTHR43818">
    <property type="entry name" value="BCDNA.GH03377"/>
    <property type="match status" value="1"/>
</dbReference>
<dbReference type="GO" id="GO:0050112">
    <property type="term" value="F:inositol 2-dehydrogenase (NAD+) activity"/>
    <property type="evidence" value="ECO:0007669"/>
    <property type="project" value="UniProtKB-EC"/>
</dbReference>
<evidence type="ECO:0000256" key="1">
    <source>
        <dbReference type="SAM" id="MobiDB-lite"/>
    </source>
</evidence>
<dbReference type="InterPro" id="IPR050463">
    <property type="entry name" value="Gfo/Idh/MocA_oxidrdct_glycsds"/>
</dbReference>
<evidence type="ECO:0000313" key="4">
    <source>
        <dbReference type="EMBL" id="TWT72344.1"/>
    </source>
</evidence>
<organism evidence="4 5">
    <name type="scientific">Crateriforma conspicua</name>
    <dbReference type="NCBI Taxonomy" id="2527996"/>
    <lineage>
        <taxon>Bacteria</taxon>
        <taxon>Pseudomonadati</taxon>
        <taxon>Planctomycetota</taxon>
        <taxon>Planctomycetia</taxon>
        <taxon>Planctomycetales</taxon>
        <taxon>Planctomycetaceae</taxon>
        <taxon>Crateriforma</taxon>
    </lineage>
</organism>
<dbReference type="SUPFAM" id="SSF55347">
    <property type="entry name" value="Glyceraldehyde-3-phosphate dehydrogenase-like, C-terminal domain"/>
    <property type="match status" value="1"/>
</dbReference>
<name>A0A5C5YB34_9PLAN</name>
<evidence type="ECO:0000259" key="2">
    <source>
        <dbReference type="Pfam" id="PF01408"/>
    </source>
</evidence>
<dbReference type="InterPro" id="IPR000683">
    <property type="entry name" value="Gfo/Idh/MocA-like_OxRdtase_N"/>
</dbReference>
<feature type="compositionally biased region" description="Basic and acidic residues" evidence="1">
    <location>
        <begin position="453"/>
        <end position="467"/>
    </location>
</feature>
<dbReference type="Pfam" id="PF22725">
    <property type="entry name" value="GFO_IDH_MocA_C3"/>
    <property type="match status" value="1"/>
</dbReference>
<dbReference type="Pfam" id="PF01408">
    <property type="entry name" value="GFO_IDH_MocA"/>
    <property type="match status" value="1"/>
</dbReference>
<dbReference type="InterPro" id="IPR006311">
    <property type="entry name" value="TAT_signal"/>
</dbReference>
<evidence type="ECO:0000313" key="5">
    <source>
        <dbReference type="Proteomes" id="UP000317238"/>
    </source>
</evidence>
<sequence length="499" mass="56046">MKNDSSHLRTNRRQFTKTSAGLLAAGTAALAFPKRAMANANSKMRIGFVGVGGRGFGAHVKSLTKLAKEGAPIELVAVCDVYSVNREKAAKYIQSNLGNQPAQHVDFRDMYAKENLDAVCIGTPDHWHAKQAIEAMQAGMNVYCEKPMVKKVEEAIDLVKVWRKTGVVMQVGVQSTSLPVWDHANRLIRAGQLGKVLMYQTEYFRNSDLGQWRYYELTKEMNPSNIDWRRFLGVDDGLSEEVPFDRAVYRQWRRFWPFGSGMFTDLFVHRTTTMLKATGLRYPARVTGSGGIYLEYDGRDVPDVSTVVAEFNEGVQGLVTATMASSETPIKQVIRGHHGSFVFGNQEDFDQFTFVPERPQVTHISPKEVPYEPQIIRPDQRMPENKNHAHFQNWIDAMVADDPQLCNNTPDLGAAAIVIVNLGARSYRQGKVYRFDGDEMAVSEADGSWAKRWEDRSHQRGKPEHIPGWEAGDTGSKIFDPDYQKLEGPWIDGKDPAGV</sequence>
<protein>
    <submittedName>
        <fullName evidence="4">Inositol 2-dehydrogenase</fullName>
        <ecNumber evidence="4">1.1.1.18</ecNumber>
    </submittedName>
</protein>
<keyword evidence="4" id="KW-0560">Oxidoreductase</keyword>
<feature type="domain" description="GFO/IDH/MocA-like oxidoreductase" evidence="3">
    <location>
        <begin position="250"/>
        <end position="341"/>
    </location>
</feature>
<dbReference type="AlphaFoldDB" id="A0A5C5YB34"/>
<dbReference type="SUPFAM" id="SSF51735">
    <property type="entry name" value="NAD(P)-binding Rossmann-fold domains"/>
    <property type="match status" value="1"/>
</dbReference>
<dbReference type="OrthoDB" id="9788246at2"/>
<dbReference type="Gene3D" id="3.30.360.10">
    <property type="entry name" value="Dihydrodipicolinate Reductase, domain 2"/>
    <property type="match status" value="1"/>
</dbReference>
<dbReference type="EMBL" id="SJPL01000001">
    <property type="protein sequence ID" value="TWT72344.1"/>
    <property type="molecule type" value="Genomic_DNA"/>
</dbReference>